<evidence type="ECO:0000313" key="2">
    <source>
        <dbReference type="Proteomes" id="UP001163046"/>
    </source>
</evidence>
<comment type="caution">
    <text evidence="1">The sequence shown here is derived from an EMBL/GenBank/DDBJ whole genome shotgun (WGS) entry which is preliminary data.</text>
</comment>
<feature type="non-terminal residue" evidence="1">
    <location>
        <position position="67"/>
    </location>
</feature>
<evidence type="ECO:0000313" key="1">
    <source>
        <dbReference type="EMBL" id="KAJ7328520.1"/>
    </source>
</evidence>
<accession>A0A9X0CFP0</accession>
<organism evidence="1 2">
    <name type="scientific">Desmophyllum pertusum</name>
    <dbReference type="NCBI Taxonomy" id="174260"/>
    <lineage>
        <taxon>Eukaryota</taxon>
        <taxon>Metazoa</taxon>
        <taxon>Cnidaria</taxon>
        <taxon>Anthozoa</taxon>
        <taxon>Hexacorallia</taxon>
        <taxon>Scleractinia</taxon>
        <taxon>Caryophylliina</taxon>
        <taxon>Caryophylliidae</taxon>
        <taxon>Desmophyllum</taxon>
    </lineage>
</organism>
<dbReference type="EMBL" id="MU827796">
    <property type="protein sequence ID" value="KAJ7328520.1"/>
    <property type="molecule type" value="Genomic_DNA"/>
</dbReference>
<reference evidence="1" key="1">
    <citation type="submission" date="2023-01" db="EMBL/GenBank/DDBJ databases">
        <title>Genome assembly of the deep-sea coral Lophelia pertusa.</title>
        <authorList>
            <person name="Herrera S."/>
            <person name="Cordes E."/>
        </authorList>
    </citation>
    <scope>NUCLEOTIDE SEQUENCE</scope>
    <source>
        <strain evidence="1">USNM1676648</strain>
        <tissue evidence="1">Polyp</tissue>
    </source>
</reference>
<protein>
    <submittedName>
        <fullName evidence="1">Uncharacterized protein</fullName>
    </submittedName>
</protein>
<sequence>MWTRRQVAQPSPKTGNPLSVVSPCLDPLLGAEECRSPFGTYELTMPIDKTAPCSSSKLTDKNCKDFD</sequence>
<name>A0A9X0CFP0_9CNID</name>
<proteinExistence type="predicted"/>
<dbReference type="Proteomes" id="UP001163046">
    <property type="component" value="Unassembled WGS sequence"/>
</dbReference>
<keyword evidence="2" id="KW-1185">Reference proteome</keyword>
<dbReference type="AlphaFoldDB" id="A0A9X0CFP0"/>
<gene>
    <name evidence="1" type="ORF">OS493_024435</name>
</gene>